<evidence type="ECO:0000256" key="5">
    <source>
        <dbReference type="ARBA" id="ARBA00022391"/>
    </source>
</evidence>
<dbReference type="InterPro" id="IPR005941">
    <property type="entry name" value="DapE_proteobac"/>
</dbReference>
<proteinExistence type="inferred from homology"/>
<dbReference type="EC" id="3.5.1.18" evidence="4 15"/>
<keyword evidence="6 15" id="KW-0028">Amino-acid biosynthesis</keyword>
<dbReference type="SUPFAM" id="SSF53187">
    <property type="entry name" value="Zn-dependent exopeptidases"/>
    <property type="match status" value="1"/>
</dbReference>
<keyword evidence="11 15" id="KW-0457">Lysine biosynthesis</keyword>
<dbReference type="SUPFAM" id="SSF55031">
    <property type="entry name" value="Bacterial exopeptidase dimerisation domain"/>
    <property type="match status" value="1"/>
</dbReference>
<comment type="subunit">
    <text evidence="3 15">Homodimer.</text>
</comment>
<keyword evidence="7 15" id="KW-0479">Metal-binding</keyword>
<dbReference type="Proteomes" id="UP001523550">
    <property type="component" value="Unassembled WGS sequence"/>
</dbReference>
<feature type="binding site" evidence="15">
    <location>
        <position position="104"/>
    </location>
    <ligand>
        <name>Zn(2+)</name>
        <dbReference type="ChEBI" id="CHEBI:29105"/>
        <label>2</label>
    </ligand>
</feature>
<evidence type="ECO:0000313" key="17">
    <source>
        <dbReference type="EMBL" id="MCP1726608.1"/>
    </source>
</evidence>
<comment type="catalytic activity">
    <reaction evidence="14 15">
        <text>N-succinyl-(2S,6S)-2,6-diaminopimelate + H2O = (2S,6S)-2,6-diaminopimelate + succinate</text>
        <dbReference type="Rhea" id="RHEA:22608"/>
        <dbReference type="ChEBI" id="CHEBI:15377"/>
        <dbReference type="ChEBI" id="CHEBI:30031"/>
        <dbReference type="ChEBI" id="CHEBI:57609"/>
        <dbReference type="ChEBI" id="CHEBI:58087"/>
        <dbReference type="EC" id="3.5.1.18"/>
    </reaction>
</comment>
<dbReference type="EMBL" id="JALJYF010000001">
    <property type="protein sequence ID" value="MCP1726608.1"/>
    <property type="molecule type" value="Genomic_DNA"/>
</dbReference>
<accession>A0ABT1G8H1</accession>
<dbReference type="PROSITE" id="PS00759">
    <property type="entry name" value="ARGE_DAPE_CPG2_2"/>
    <property type="match status" value="1"/>
</dbReference>
<keyword evidence="10 15" id="KW-0220">Diaminopimelate biosynthesis</keyword>
<feature type="binding site" evidence="15">
    <location>
        <position position="167"/>
    </location>
    <ligand>
        <name>Zn(2+)</name>
        <dbReference type="ChEBI" id="CHEBI:29105"/>
        <label>1</label>
    </ligand>
</feature>
<evidence type="ECO:0000256" key="8">
    <source>
        <dbReference type="ARBA" id="ARBA00022801"/>
    </source>
</evidence>
<evidence type="ECO:0000256" key="7">
    <source>
        <dbReference type="ARBA" id="ARBA00022723"/>
    </source>
</evidence>
<keyword evidence="12 15" id="KW-0170">Cobalt</keyword>
<gene>
    <name evidence="15" type="primary">dapE</name>
    <name evidence="17" type="ORF">J2T60_000573</name>
</gene>
<comment type="pathway">
    <text evidence="1 15">Amino-acid biosynthesis; L-lysine biosynthesis via DAP pathway; LL-2,6-diaminopimelate from (S)-tetrahydrodipicolinate (succinylase route): step 3/3.</text>
</comment>
<dbReference type="PANTHER" id="PTHR43808:SF31">
    <property type="entry name" value="N-ACETYL-L-CITRULLINE DEACETYLASE"/>
    <property type="match status" value="1"/>
</dbReference>
<dbReference type="InterPro" id="IPR002933">
    <property type="entry name" value="Peptidase_M20"/>
</dbReference>
<dbReference type="GO" id="GO:0009014">
    <property type="term" value="F:succinyl-diaminopimelate desuccinylase activity"/>
    <property type="evidence" value="ECO:0007669"/>
    <property type="project" value="UniProtKB-EC"/>
</dbReference>
<evidence type="ECO:0000256" key="13">
    <source>
        <dbReference type="ARBA" id="ARBA00031891"/>
    </source>
</evidence>
<feature type="active site" evidence="15">
    <location>
        <position position="73"/>
    </location>
</feature>
<organism evidence="17 18">
    <name type="scientific">Natronospira proteinivora</name>
    <dbReference type="NCBI Taxonomy" id="1807133"/>
    <lineage>
        <taxon>Bacteria</taxon>
        <taxon>Pseudomonadati</taxon>
        <taxon>Pseudomonadota</taxon>
        <taxon>Gammaproteobacteria</taxon>
        <taxon>Natronospirales</taxon>
        <taxon>Natronospiraceae</taxon>
        <taxon>Natronospira</taxon>
    </lineage>
</organism>
<name>A0ABT1G8H1_9GAMM</name>
<dbReference type="NCBIfam" id="NF009557">
    <property type="entry name" value="PRK13009.1"/>
    <property type="match status" value="1"/>
</dbReference>
<evidence type="ECO:0000313" key="18">
    <source>
        <dbReference type="Proteomes" id="UP001523550"/>
    </source>
</evidence>
<comment type="function">
    <text evidence="15">Catalyzes the hydrolysis of N-succinyl-L,L-diaminopimelic acid (SDAP), forming succinate and LL-2,6-diaminopimelate (DAP), an intermediate involved in the bacterial biosynthesis of lysine and meso-diaminopimelic acid, an essential component of bacterial cell walls.</text>
</comment>
<evidence type="ECO:0000256" key="3">
    <source>
        <dbReference type="ARBA" id="ARBA00011738"/>
    </source>
</evidence>
<evidence type="ECO:0000256" key="4">
    <source>
        <dbReference type="ARBA" id="ARBA00011921"/>
    </source>
</evidence>
<evidence type="ECO:0000256" key="15">
    <source>
        <dbReference type="HAMAP-Rule" id="MF_01690"/>
    </source>
</evidence>
<keyword evidence="8 15" id="KW-0378">Hydrolase</keyword>
<dbReference type="HAMAP" id="MF_01690">
    <property type="entry name" value="DapE"/>
    <property type="match status" value="1"/>
</dbReference>
<evidence type="ECO:0000256" key="14">
    <source>
        <dbReference type="ARBA" id="ARBA00051301"/>
    </source>
</evidence>
<sequence length="380" mass="41556">MTDTLGMSPNQLAMHLIRQVSITPADAGCQQIIAEYLETLGFDCEHLRYGEVDNLWAVRGDSGPLFCFAGHTDVVPTGPAENWTHPPFDPVEADGWLWGRGSADMKGGLAAMLVAVRDFLALYPDPGMRLAFLITSDEEGPAQDGTKRVMQTLNERGVKIDYCVVGEPSSREQVGDVVRHGRRGSLSGQVTVRGIQGHVAYPQNADNPIPRLTAALTELSARQWDEGDDDFPPTSFQTSNFNAGTGANNVIPGTAEAWFNFRYSPHQTPEGLQAVVSEVFQRHAPEHAFFWRDSGRPFITRGGKLLEAVRRAVTEKAGINPEFSTSGGTSDGRFIAPTGTELVELGPTNATIHAVDERIGVHELETLRQSYQAILEHLRH</sequence>
<dbReference type="PANTHER" id="PTHR43808">
    <property type="entry name" value="ACETYLORNITHINE DEACETYLASE"/>
    <property type="match status" value="1"/>
</dbReference>
<feature type="binding site" evidence="15">
    <location>
        <position position="139"/>
    </location>
    <ligand>
        <name>Zn(2+)</name>
        <dbReference type="ChEBI" id="CHEBI:29105"/>
        <label>2</label>
    </ligand>
</feature>
<dbReference type="InterPro" id="IPR001261">
    <property type="entry name" value="ArgE/DapE_CS"/>
</dbReference>
<comment type="caution">
    <text evidence="17">The sequence shown here is derived from an EMBL/GenBank/DDBJ whole genome shotgun (WGS) entry which is preliminary data.</text>
</comment>
<feature type="binding site" evidence="15">
    <location>
        <position position="71"/>
    </location>
    <ligand>
        <name>Zn(2+)</name>
        <dbReference type="ChEBI" id="CHEBI:29105"/>
        <label>1</label>
    </ligand>
</feature>
<evidence type="ECO:0000256" key="1">
    <source>
        <dbReference type="ARBA" id="ARBA00005130"/>
    </source>
</evidence>
<evidence type="ECO:0000256" key="9">
    <source>
        <dbReference type="ARBA" id="ARBA00022833"/>
    </source>
</evidence>
<comment type="similarity">
    <text evidence="2 15">Belongs to the peptidase M20A family. DapE subfamily.</text>
</comment>
<feature type="binding site" evidence="15">
    <location>
        <position position="353"/>
    </location>
    <ligand>
        <name>Zn(2+)</name>
        <dbReference type="ChEBI" id="CHEBI:29105"/>
        <label>2</label>
    </ligand>
</feature>
<dbReference type="Pfam" id="PF07687">
    <property type="entry name" value="M20_dimer"/>
    <property type="match status" value="1"/>
</dbReference>
<evidence type="ECO:0000256" key="12">
    <source>
        <dbReference type="ARBA" id="ARBA00023285"/>
    </source>
</evidence>
<evidence type="ECO:0000256" key="10">
    <source>
        <dbReference type="ARBA" id="ARBA00022915"/>
    </source>
</evidence>
<comment type="cofactor">
    <cofactor evidence="15">
        <name>Zn(2+)</name>
        <dbReference type="ChEBI" id="CHEBI:29105"/>
    </cofactor>
    <cofactor evidence="15">
        <name>Co(2+)</name>
        <dbReference type="ChEBI" id="CHEBI:48828"/>
    </cofactor>
    <text evidence="15">Binds 2 Zn(2+) or Co(2+) ions per subunit.</text>
</comment>
<evidence type="ECO:0000259" key="16">
    <source>
        <dbReference type="Pfam" id="PF07687"/>
    </source>
</evidence>
<dbReference type="InterPro" id="IPR050072">
    <property type="entry name" value="Peptidase_M20A"/>
</dbReference>
<dbReference type="InterPro" id="IPR011650">
    <property type="entry name" value="Peptidase_M20_dimer"/>
</dbReference>
<feature type="domain" description="Peptidase M20 dimerisation" evidence="16">
    <location>
        <begin position="181"/>
        <end position="287"/>
    </location>
</feature>
<protein>
    <recommendedName>
        <fullName evidence="5 15">Succinyl-diaminopimelate desuccinylase</fullName>
        <shortName evidence="15">SDAP desuccinylase</shortName>
        <ecNumber evidence="4 15">3.5.1.18</ecNumber>
    </recommendedName>
    <alternativeName>
        <fullName evidence="13 15">N-succinyl-LL-2,6-diaminoheptanedioate amidohydrolase</fullName>
    </alternativeName>
</protein>
<evidence type="ECO:0000256" key="2">
    <source>
        <dbReference type="ARBA" id="ARBA00006746"/>
    </source>
</evidence>
<dbReference type="NCBIfam" id="TIGR01246">
    <property type="entry name" value="dapE_proteo"/>
    <property type="match status" value="1"/>
</dbReference>
<dbReference type="CDD" id="cd03891">
    <property type="entry name" value="M20_DapE_proteobac"/>
    <property type="match status" value="1"/>
</dbReference>
<evidence type="ECO:0000256" key="11">
    <source>
        <dbReference type="ARBA" id="ARBA00023154"/>
    </source>
</evidence>
<evidence type="ECO:0000256" key="6">
    <source>
        <dbReference type="ARBA" id="ARBA00022605"/>
    </source>
</evidence>
<keyword evidence="18" id="KW-1185">Reference proteome</keyword>
<dbReference type="Pfam" id="PF01546">
    <property type="entry name" value="Peptidase_M20"/>
    <property type="match status" value="1"/>
</dbReference>
<feature type="binding site" evidence="15">
    <location>
        <position position="104"/>
    </location>
    <ligand>
        <name>Zn(2+)</name>
        <dbReference type="ChEBI" id="CHEBI:29105"/>
        <label>1</label>
    </ligand>
</feature>
<feature type="active site" description="Proton acceptor" evidence="15">
    <location>
        <position position="138"/>
    </location>
</feature>
<keyword evidence="9 15" id="KW-0862">Zinc</keyword>
<reference evidence="17 18" key="1">
    <citation type="submission" date="2022-03" db="EMBL/GenBank/DDBJ databases">
        <title>Genomic Encyclopedia of Type Strains, Phase III (KMG-III): the genomes of soil and plant-associated and newly described type strains.</title>
        <authorList>
            <person name="Whitman W."/>
        </authorList>
    </citation>
    <scope>NUCLEOTIDE SEQUENCE [LARGE SCALE GENOMIC DNA]</scope>
    <source>
        <strain evidence="17 18">BSker1</strain>
    </source>
</reference>
<dbReference type="Gene3D" id="3.40.630.10">
    <property type="entry name" value="Zn peptidases"/>
    <property type="match status" value="2"/>
</dbReference>
<dbReference type="InterPro" id="IPR036264">
    <property type="entry name" value="Bact_exopeptidase_dim_dom"/>
</dbReference>